<dbReference type="InterPro" id="IPR045336">
    <property type="entry name" value="MmgE_PrpD_N"/>
</dbReference>
<name>A0A6B8W6J5_9CORY</name>
<dbReference type="InterPro" id="IPR042188">
    <property type="entry name" value="MmgE/PrpD_sf_2"/>
</dbReference>
<proteinExistence type="inferred from homology"/>
<keyword evidence="5" id="KW-1185">Reference proteome</keyword>
<sequence>MSAPTTTDAKRDTTTTIIDQLVNHVLDTPFEAFSEETIEAAKMRLVDALGCTVSGSGVAQNDALTSLFQEWGGAPQATVLGSGLKLPLAQAAMINSLQTRSFDFEVCGPEPEGINRGKMVGHVASTTEPTALNVGEYTHADGKELLAAVILGGDVAARISVSNTFNFDADFEVCGTSNTFGATAVVGRLMGLSHEQLRNAFGIALNLMAGSYQGIWDGAHSFKLPGAQAAYNGVISCQMSLNGFKGVDDALESRLGFFHLYCKDPHPENMLADLGEVYYVKGQHKMHPSCYGNHNPIEAALFLREEHDFNGADVAEVVIGVPPNRLDHFLNQVATVEDEQPKFLFTIPYGVANALYRGRPELVHYTQPQVYDPEVLDLVTRVRLEATLPLGKNQSVHLRVKLKDGAEYETYRENPTGWLDDPVTMEQVVEKYWRNLDFAGMVNREDAARALDMLRNLEQIRDVAIITPLLTANKTH</sequence>
<dbReference type="Pfam" id="PF19305">
    <property type="entry name" value="MmgE_PrpD_C"/>
    <property type="match status" value="1"/>
</dbReference>
<evidence type="ECO:0000313" key="4">
    <source>
        <dbReference type="EMBL" id="QGU08231.1"/>
    </source>
</evidence>
<comment type="similarity">
    <text evidence="1">Belongs to the PrpD family.</text>
</comment>
<dbReference type="Proteomes" id="UP000424462">
    <property type="component" value="Chromosome"/>
</dbReference>
<organism evidence="4 5">
    <name type="scientific">Corynebacterium occultum</name>
    <dbReference type="NCBI Taxonomy" id="2675219"/>
    <lineage>
        <taxon>Bacteria</taxon>
        <taxon>Bacillati</taxon>
        <taxon>Actinomycetota</taxon>
        <taxon>Actinomycetes</taxon>
        <taxon>Mycobacteriales</taxon>
        <taxon>Corynebacteriaceae</taxon>
        <taxon>Corynebacterium</taxon>
    </lineage>
</organism>
<accession>A0A6B8W6J5</accession>
<evidence type="ECO:0000256" key="1">
    <source>
        <dbReference type="ARBA" id="ARBA00006174"/>
    </source>
</evidence>
<feature type="domain" description="MmgE/PrpD N-terminal" evidence="2">
    <location>
        <begin position="20"/>
        <end position="268"/>
    </location>
</feature>
<dbReference type="SUPFAM" id="SSF103378">
    <property type="entry name" value="2-methylcitrate dehydratase PrpD"/>
    <property type="match status" value="1"/>
</dbReference>
<dbReference type="InterPro" id="IPR045337">
    <property type="entry name" value="MmgE_PrpD_C"/>
</dbReference>
<dbReference type="Gene3D" id="3.30.1330.120">
    <property type="entry name" value="2-methylcitrate dehydratase PrpD"/>
    <property type="match status" value="1"/>
</dbReference>
<feature type="domain" description="MmgE/PrpD C-terminal" evidence="3">
    <location>
        <begin position="287"/>
        <end position="458"/>
    </location>
</feature>
<dbReference type="RefSeq" id="WP_156231633.1">
    <property type="nucleotide sequence ID" value="NZ_CP046455.1"/>
</dbReference>
<reference evidence="4 5" key="1">
    <citation type="submission" date="2019-11" db="EMBL/GenBank/DDBJ databases">
        <title>Complete genome sequence of Corynebacterium kalinowskii 1959, a novel Corynebacterium species isolated from soil of a small paddock in Vilsendorf, Germany.</title>
        <authorList>
            <person name="Schaffert L."/>
            <person name="Ruwe M."/>
            <person name="Milse J."/>
            <person name="Hanuschka K."/>
            <person name="Ortseifen V."/>
            <person name="Droste J."/>
            <person name="Brandt D."/>
            <person name="Schlueter L."/>
            <person name="Kutter Y."/>
            <person name="Vinke S."/>
            <person name="Viehoefer P."/>
            <person name="Jacob L."/>
            <person name="Luebke N.-C."/>
            <person name="Schulte-Berndt E."/>
            <person name="Hain C."/>
            <person name="Linder M."/>
            <person name="Schmidt P."/>
            <person name="Wollenschlaeger L."/>
            <person name="Luttermann T."/>
            <person name="Thieme E."/>
            <person name="Hassa J."/>
            <person name="Haak M."/>
            <person name="Wittchen M."/>
            <person name="Mentz A."/>
            <person name="Persicke M."/>
            <person name="Busche T."/>
            <person name="Ruckert C."/>
        </authorList>
    </citation>
    <scope>NUCLEOTIDE SEQUENCE [LARGE SCALE GENOMIC DNA]</scope>
    <source>
        <strain evidence="4 5">2039</strain>
    </source>
</reference>
<dbReference type="EMBL" id="CP046455">
    <property type="protein sequence ID" value="QGU08231.1"/>
    <property type="molecule type" value="Genomic_DNA"/>
</dbReference>
<dbReference type="GO" id="GO:0016829">
    <property type="term" value="F:lyase activity"/>
    <property type="evidence" value="ECO:0007669"/>
    <property type="project" value="InterPro"/>
</dbReference>
<dbReference type="InterPro" id="IPR005656">
    <property type="entry name" value="MmgE_PrpD"/>
</dbReference>
<gene>
    <name evidence="4" type="ORF">COCCU_11650</name>
</gene>
<dbReference type="InterPro" id="IPR036148">
    <property type="entry name" value="MmgE/PrpD_sf"/>
</dbReference>
<evidence type="ECO:0000259" key="2">
    <source>
        <dbReference type="Pfam" id="PF03972"/>
    </source>
</evidence>
<dbReference type="AlphaFoldDB" id="A0A6B8W6J5"/>
<dbReference type="KEGG" id="cok:COCCU_11650"/>
<dbReference type="Gene3D" id="1.10.4100.10">
    <property type="entry name" value="2-methylcitrate dehydratase PrpD"/>
    <property type="match status" value="1"/>
</dbReference>
<protein>
    <submittedName>
        <fullName evidence="4">MmgE/PrpD family protein</fullName>
    </submittedName>
</protein>
<evidence type="ECO:0000313" key="5">
    <source>
        <dbReference type="Proteomes" id="UP000424462"/>
    </source>
</evidence>
<dbReference type="InterPro" id="IPR042183">
    <property type="entry name" value="MmgE/PrpD_sf_1"/>
</dbReference>
<dbReference type="PANTHER" id="PTHR16943:SF8">
    <property type="entry name" value="2-METHYLCITRATE DEHYDRATASE"/>
    <property type="match status" value="1"/>
</dbReference>
<dbReference type="PANTHER" id="PTHR16943">
    <property type="entry name" value="2-METHYLCITRATE DEHYDRATASE-RELATED"/>
    <property type="match status" value="1"/>
</dbReference>
<dbReference type="Pfam" id="PF03972">
    <property type="entry name" value="MmgE_PrpD_N"/>
    <property type="match status" value="1"/>
</dbReference>
<evidence type="ECO:0000259" key="3">
    <source>
        <dbReference type="Pfam" id="PF19305"/>
    </source>
</evidence>